<organism evidence="6 7">
    <name type="scientific">Pandoraea communis</name>
    <dbReference type="NCBI Taxonomy" id="2508297"/>
    <lineage>
        <taxon>Bacteria</taxon>
        <taxon>Pseudomonadati</taxon>
        <taxon>Pseudomonadota</taxon>
        <taxon>Betaproteobacteria</taxon>
        <taxon>Burkholderiales</taxon>
        <taxon>Burkholderiaceae</taxon>
        <taxon>Pandoraea</taxon>
    </lineage>
</organism>
<sequence length="379" mass="41742">MTHAQISVSTPEAIASSPCSGLFRTALAGTGSRLTEAFHRVRAASDCVVAPELGLYGRTVQVPGEAEEGAWKMISVRDEIFIVVSDCHYAHARSEMVPPEGFVEFHYLLSGPAEVDLSETGHVHVSAPNLMICYQGADLRYQVTCAAGVWRAIGMYVSRKYFDKVLRSLGEEADGIRAKLASVTSDQIYHSQMRLSMEALHVVEHLLASPYHGARELIYVEAKCAEILCASIGMWIGSLDVSQSGEILSSRDLRLIGRARELIVADLQKTMTIPELARAVGTNASKLKRGFKFLYGVTIFEYSQRCRMHEALRLLVQERLPVGQVALAVGYQHQTSFTTSFRDFFGFSPKDARRLNGSEGTAPAREVSDEDNIPERPIG</sequence>
<dbReference type="Proteomes" id="UP000383971">
    <property type="component" value="Unassembled WGS sequence"/>
</dbReference>
<gene>
    <name evidence="6" type="ORF">PCO31111_02385</name>
</gene>
<accession>A0A5E4V0E9</accession>
<evidence type="ECO:0000256" key="1">
    <source>
        <dbReference type="ARBA" id="ARBA00023015"/>
    </source>
</evidence>
<keyword evidence="1" id="KW-0805">Transcription regulation</keyword>
<dbReference type="RefSeq" id="WP_150585097.1">
    <property type="nucleotide sequence ID" value="NZ_CABPSE010000007.1"/>
</dbReference>
<dbReference type="InterPro" id="IPR018062">
    <property type="entry name" value="HTH_AraC-typ_CS"/>
</dbReference>
<dbReference type="InterPro" id="IPR009057">
    <property type="entry name" value="Homeodomain-like_sf"/>
</dbReference>
<feature type="region of interest" description="Disordered" evidence="4">
    <location>
        <begin position="355"/>
        <end position="379"/>
    </location>
</feature>
<protein>
    <submittedName>
        <fullName evidence="6">AraC family transcriptional regulator</fullName>
    </submittedName>
</protein>
<evidence type="ECO:0000313" key="7">
    <source>
        <dbReference type="Proteomes" id="UP000383971"/>
    </source>
</evidence>
<proteinExistence type="predicted"/>
<keyword evidence="3" id="KW-0804">Transcription</keyword>
<feature type="domain" description="HTH araC/xylS-type" evidence="5">
    <location>
        <begin position="257"/>
        <end position="355"/>
    </location>
</feature>
<dbReference type="PROSITE" id="PS01124">
    <property type="entry name" value="HTH_ARAC_FAMILY_2"/>
    <property type="match status" value="1"/>
</dbReference>
<keyword evidence="2" id="KW-0238">DNA-binding</keyword>
<evidence type="ECO:0000256" key="4">
    <source>
        <dbReference type="SAM" id="MobiDB-lite"/>
    </source>
</evidence>
<dbReference type="GO" id="GO:0003700">
    <property type="term" value="F:DNA-binding transcription factor activity"/>
    <property type="evidence" value="ECO:0007669"/>
    <property type="project" value="InterPro"/>
</dbReference>
<dbReference type="SUPFAM" id="SSF46689">
    <property type="entry name" value="Homeodomain-like"/>
    <property type="match status" value="2"/>
</dbReference>
<dbReference type="InterPro" id="IPR053142">
    <property type="entry name" value="PchR_regulatory_protein"/>
</dbReference>
<name>A0A5E4V0E9_9BURK</name>
<dbReference type="SMART" id="SM00342">
    <property type="entry name" value="HTH_ARAC"/>
    <property type="match status" value="1"/>
</dbReference>
<dbReference type="EMBL" id="CABPSE010000007">
    <property type="protein sequence ID" value="VVE05686.1"/>
    <property type="molecule type" value="Genomic_DNA"/>
</dbReference>
<dbReference type="InterPro" id="IPR018060">
    <property type="entry name" value="HTH_AraC"/>
</dbReference>
<evidence type="ECO:0000256" key="2">
    <source>
        <dbReference type="ARBA" id="ARBA00023125"/>
    </source>
</evidence>
<dbReference type="AlphaFoldDB" id="A0A5E4V0E9"/>
<dbReference type="Gene3D" id="1.10.10.60">
    <property type="entry name" value="Homeodomain-like"/>
    <property type="match status" value="2"/>
</dbReference>
<evidence type="ECO:0000259" key="5">
    <source>
        <dbReference type="PROSITE" id="PS01124"/>
    </source>
</evidence>
<dbReference type="Pfam" id="PF12833">
    <property type="entry name" value="HTH_18"/>
    <property type="match status" value="1"/>
</dbReference>
<dbReference type="PANTHER" id="PTHR47893">
    <property type="entry name" value="REGULATORY PROTEIN PCHR"/>
    <property type="match status" value="1"/>
</dbReference>
<evidence type="ECO:0000256" key="3">
    <source>
        <dbReference type="ARBA" id="ARBA00023163"/>
    </source>
</evidence>
<reference evidence="6 7" key="1">
    <citation type="submission" date="2019-08" db="EMBL/GenBank/DDBJ databases">
        <authorList>
            <person name="Peeters C."/>
        </authorList>
    </citation>
    <scope>NUCLEOTIDE SEQUENCE [LARGE SCALE GENOMIC DNA]</scope>
    <source>
        <strain evidence="6 7">LMG 31111</strain>
    </source>
</reference>
<dbReference type="PANTHER" id="PTHR47893:SF1">
    <property type="entry name" value="REGULATORY PROTEIN PCHR"/>
    <property type="match status" value="1"/>
</dbReference>
<keyword evidence="7" id="KW-1185">Reference proteome</keyword>
<dbReference type="GO" id="GO:0043565">
    <property type="term" value="F:sequence-specific DNA binding"/>
    <property type="evidence" value="ECO:0007669"/>
    <property type="project" value="InterPro"/>
</dbReference>
<evidence type="ECO:0000313" key="6">
    <source>
        <dbReference type="EMBL" id="VVE05686.1"/>
    </source>
</evidence>
<dbReference type="PROSITE" id="PS00041">
    <property type="entry name" value="HTH_ARAC_FAMILY_1"/>
    <property type="match status" value="1"/>
</dbReference>